<dbReference type="SMART" id="SM00271">
    <property type="entry name" value="DnaJ"/>
    <property type="match status" value="1"/>
</dbReference>
<evidence type="ECO:0000256" key="2">
    <source>
        <dbReference type="SAM" id="Phobius"/>
    </source>
</evidence>
<name>A7SCX2_NEMVE</name>
<keyword evidence="2" id="KW-0812">Transmembrane</keyword>
<keyword evidence="5" id="KW-1185">Reference proteome</keyword>
<dbReference type="GO" id="GO:0051082">
    <property type="term" value="F:unfolded protein binding"/>
    <property type="evidence" value="ECO:0000318"/>
    <property type="project" value="GO_Central"/>
</dbReference>
<organism evidence="4 5">
    <name type="scientific">Nematostella vectensis</name>
    <name type="common">Starlet sea anemone</name>
    <dbReference type="NCBI Taxonomy" id="45351"/>
    <lineage>
        <taxon>Eukaryota</taxon>
        <taxon>Metazoa</taxon>
        <taxon>Cnidaria</taxon>
        <taxon>Anthozoa</taxon>
        <taxon>Hexacorallia</taxon>
        <taxon>Actiniaria</taxon>
        <taxon>Edwardsiidae</taxon>
        <taxon>Nematostella</taxon>
    </lineage>
</organism>
<dbReference type="KEGG" id="nve:5510070"/>
<dbReference type="PANTHER" id="PTHR43948:SF10">
    <property type="entry name" value="MRJ, ISOFORM E"/>
    <property type="match status" value="1"/>
</dbReference>
<dbReference type="SUPFAM" id="SSF46565">
    <property type="entry name" value="Chaperone J-domain"/>
    <property type="match status" value="1"/>
</dbReference>
<gene>
    <name evidence="4" type="ORF">NEMVEDRAFT_v1g210313</name>
</gene>
<feature type="region of interest" description="Disordered" evidence="1">
    <location>
        <begin position="515"/>
        <end position="562"/>
    </location>
</feature>
<dbReference type="Pfam" id="PF00226">
    <property type="entry name" value="DnaJ"/>
    <property type="match status" value="1"/>
</dbReference>
<dbReference type="GO" id="GO:0005737">
    <property type="term" value="C:cytoplasm"/>
    <property type="evidence" value="ECO:0000318"/>
    <property type="project" value="GO_Central"/>
</dbReference>
<accession>A7SCX2</accession>
<dbReference type="GO" id="GO:0051087">
    <property type="term" value="F:protein-folding chaperone binding"/>
    <property type="evidence" value="ECO:0000318"/>
    <property type="project" value="GO_Central"/>
</dbReference>
<feature type="domain" description="J" evidence="3">
    <location>
        <begin position="131"/>
        <end position="201"/>
    </location>
</feature>
<evidence type="ECO:0000256" key="1">
    <source>
        <dbReference type="SAM" id="MobiDB-lite"/>
    </source>
</evidence>
<dbReference type="InParanoid" id="A7SCX2"/>
<evidence type="ECO:0000313" key="4">
    <source>
        <dbReference type="EMBL" id="EDO38478.1"/>
    </source>
</evidence>
<keyword evidence="2" id="KW-1133">Transmembrane helix</keyword>
<feature type="transmembrane region" description="Helical" evidence="2">
    <location>
        <begin position="234"/>
        <end position="253"/>
    </location>
</feature>
<sequence length="716" mass="78303">MVESKREILVVNDSDAEVTLYLYPTWDHICWLSTESRIIKPKQKTLYSKKKEFKFKLKARWKGRGDNKKTCVKELQELSHLKESKLFRVRGTDGSAVAFEETLTDTSTEKQVCLRKNNMGEDLKRTCGMPNLYEILGLDMKTARKLSKDELKKTLKKACRKQLLIWHPDKNGGDAEQARNIIVAYSCLEDDETRARYNNQADYDEGWTSLKRWKAIFKPECATEEQKRQFRKRLCYLALSAGAFFVGLGLIVGTAGAGAVPLVAGGGVFGGGFFGGGVLSLQHATSLQAVAEGVELGPWMAKFGLGFTAGAITGGTAVGTTALISGLGGAALESTAVGVGQYIGAGAATGAVGGGTMSLASDLGRKHVDGEEIPGKNVAFRALTATGIGAAAGALGGLVTKAMVSSTASAASSNLEGELAEQVMILAGARKFANVLARNVPKTLTESGTQAILGSAANFADERLNENVENRTPQEHLEQGAKALTSTLGQVVVQEVASSAVSHAINEIKVHRRVKKEFPSTSSKNHSNAERQRQRRRVRFAMSQEENEHRNNVSRSTCSRGGYKRLENETENYGNPGQTTPLIDIDDIDIAEGIDEAKFDGKIKYINNGSFESKMVVSFRVGNQMRVEVAKGSGSWITVPENATNIRVRFMANRLVWCDVKKYNRFSKTWVTPTEEHIFRYSTPPALRVFILSGNIYTEKVIRVANEYHEETKEME</sequence>
<dbReference type="Proteomes" id="UP000001593">
    <property type="component" value="Unassembled WGS sequence"/>
</dbReference>
<dbReference type="GO" id="GO:0044183">
    <property type="term" value="F:protein folding chaperone"/>
    <property type="evidence" value="ECO:0000318"/>
    <property type="project" value="GO_Central"/>
</dbReference>
<feature type="transmembrane region" description="Helical" evidence="2">
    <location>
        <begin position="259"/>
        <end position="279"/>
    </location>
</feature>
<dbReference type="InterPro" id="IPR001623">
    <property type="entry name" value="DnaJ_domain"/>
</dbReference>
<protein>
    <recommendedName>
        <fullName evidence="3">J domain-containing protein</fullName>
    </recommendedName>
</protein>
<dbReference type="AlphaFoldDB" id="A7SCX2"/>
<dbReference type="STRING" id="45351.A7SCX2"/>
<dbReference type="OMA" id="HIFRYST"/>
<dbReference type="PROSITE" id="PS50076">
    <property type="entry name" value="DNAJ_2"/>
    <property type="match status" value="1"/>
</dbReference>
<dbReference type="PANTHER" id="PTHR43948">
    <property type="entry name" value="DNAJ HOMOLOG SUBFAMILY B"/>
    <property type="match status" value="1"/>
</dbReference>
<proteinExistence type="predicted"/>
<dbReference type="CDD" id="cd06257">
    <property type="entry name" value="DnaJ"/>
    <property type="match status" value="1"/>
</dbReference>
<dbReference type="GO" id="GO:0005634">
    <property type="term" value="C:nucleus"/>
    <property type="evidence" value="ECO:0000318"/>
    <property type="project" value="GO_Central"/>
</dbReference>
<dbReference type="InterPro" id="IPR036869">
    <property type="entry name" value="J_dom_sf"/>
</dbReference>
<dbReference type="EMBL" id="DS469625">
    <property type="protein sequence ID" value="EDO38478.1"/>
    <property type="molecule type" value="Genomic_DNA"/>
</dbReference>
<evidence type="ECO:0000313" key="5">
    <source>
        <dbReference type="Proteomes" id="UP000001593"/>
    </source>
</evidence>
<dbReference type="Gene3D" id="1.10.287.110">
    <property type="entry name" value="DnaJ domain"/>
    <property type="match status" value="1"/>
</dbReference>
<reference evidence="4 5" key="1">
    <citation type="journal article" date="2007" name="Science">
        <title>Sea anemone genome reveals ancestral eumetazoan gene repertoire and genomic organization.</title>
        <authorList>
            <person name="Putnam N.H."/>
            <person name="Srivastava M."/>
            <person name="Hellsten U."/>
            <person name="Dirks B."/>
            <person name="Chapman J."/>
            <person name="Salamov A."/>
            <person name="Terry A."/>
            <person name="Shapiro H."/>
            <person name="Lindquist E."/>
            <person name="Kapitonov V.V."/>
            <person name="Jurka J."/>
            <person name="Genikhovich G."/>
            <person name="Grigoriev I.V."/>
            <person name="Lucas S.M."/>
            <person name="Steele R.E."/>
            <person name="Finnerty J.R."/>
            <person name="Technau U."/>
            <person name="Martindale M.Q."/>
            <person name="Rokhsar D.S."/>
        </authorList>
    </citation>
    <scope>NUCLEOTIDE SEQUENCE [LARGE SCALE GENOMIC DNA]</scope>
    <source>
        <strain evidence="5">CH2 X CH6</strain>
    </source>
</reference>
<evidence type="ECO:0000259" key="3">
    <source>
        <dbReference type="PROSITE" id="PS50076"/>
    </source>
</evidence>
<keyword evidence="2" id="KW-0472">Membrane</keyword>
<dbReference type="HOGENOM" id="CLU_386003_0_0_1"/>